<feature type="coiled-coil region" evidence="1">
    <location>
        <begin position="20"/>
        <end position="82"/>
    </location>
</feature>
<dbReference type="EMBL" id="BLZA01000020">
    <property type="protein sequence ID" value="GHJ87030.1"/>
    <property type="molecule type" value="Genomic_DNA"/>
</dbReference>
<keyword evidence="3" id="KW-1185">Reference proteome</keyword>
<name>A0A8H3TUN6_9TREE</name>
<dbReference type="Proteomes" id="UP000620104">
    <property type="component" value="Unassembled WGS sequence"/>
</dbReference>
<sequence length="416" mass="46012">MSRGFIAHLQKAHRDPQNEIHRLEAANARLMEQVVSQEHNIDDLERGKKAAIQDAVERIEALETLRERVAELESLFEEQAVEEVSSDRVVAADGNDVASAKDGARADTSLEEVPASGGNLDIHQKDLQLDSAYLIATSEEIPLALDSTRTRTGDKGSRSSTDTLDGHDGRCGDIIAGFLAGSYAFGSLARYSCVSRAVNETVVPVLYETVVWDASEDMRGSGIQSDVRGNFSLPAGWKWIRYLFLPQSYLAFLLVIAQQQSRDLPSYVSLLRAIFPDLRLHLAWKFYTVESIDGKDIAPRIHIERTLDMHGSISSSILYSLLTSLPLRMGALRDSDIQAMIYGTTSMKWHKNARILEGPSINPVHHYLTEPISGRSLRFGFGGSMTGNKKALKRVLGVLTERQGEASVNMEIQVCK</sequence>
<protein>
    <submittedName>
        <fullName evidence="2">Uncharacterized protein</fullName>
    </submittedName>
</protein>
<gene>
    <name evidence="2" type="ORF">NliqN6_3432</name>
</gene>
<organism evidence="2 3">
    <name type="scientific">Naganishia liquefaciens</name>
    <dbReference type="NCBI Taxonomy" id="104408"/>
    <lineage>
        <taxon>Eukaryota</taxon>
        <taxon>Fungi</taxon>
        <taxon>Dikarya</taxon>
        <taxon>Basidiomycota</taxon>
        <taxon>Agaricomycotina</taxon>
        <taxon>Tremellomycetes</taxon>
        <taxon>Filobasidiales</taxon>
        <taxon>Filobasidiaceae</taxon>
        <taxon>Naganishia</taxon>
    </lineage>
</organism>
<evidence type="ECO:0000313" key="3">
    <source>
        <dbReference type="Proteomes" id="UP000620104"/>
    </source>
</evidence>
<keyword evidence="1" id="KW-0175">Coiled coil</keyword>
<dbReference type="OrthoDB" id="2596431at2759"/>
<evidence type="ECO:0000313" key="2">
    <source>
        <dbReference type="EMBL" id="GHJ87030.1"/>
    </source>
</evidence>
<reference evidence="2" key="1">
    <citation type="submission" date="2020-07" db="EMBL/GenBank/DDBJ databases">
        <title>Draft Genome Sequence of a Deep-Sea Yeast, Naganishia (Cryptococcus) liquefaciens strain N6.</title>
        <authorList>
            <person name="Han Y.W."/>
            <person name="Kajitani R."/>
            <person name="Morimoto H."/>
            <person name="Parhat M."/>
            <person name="Tsubouchi H."/>
            <person name="Bakenova O."/>
            <person name="Ogata M."/>
            <person name="Argunhan B."/>
            <person name="Aoki R."/>
            <person name="Kajiwara S."/>
            <person name="Itoh T."/>
            <person name="Iwasaki H."/>
        </authorList>
    </citation>
    <scope>NUCLEOTIDE SEQUENCE</scope>
    <source>
        <strain evidence="2">N6</strain>
    </source>
</reference>
<accession>A0A8H3TUN6</accession>
<comment type="caution">
    <text evidence="2">The sequence shown here is derived from an EMBL/GenBank/DDBJ whole genome shotgun (WGS) entry which is preliminary data.</text>
</comment>
<dbReference type="AlphaFoldDB" id="A0A8H3TUN6"/>
<proteinExistence type="predicted"/>
<evidence type="ECO:0000256" key="1">
    <source>
        <dbReference type="SAM" id="Coils"/>
    </source>
</evidence>